<evidence type="ECO:0000256" key="1">
    <source>
        <dbReference type="ARBA" id="ARBA00022729"/>
    </source>
</evidence>
<dbReference type="AlphaFoldDB" id="A0A2H0W8R5"/>
<dbReference type="CDD" id="cd00118">
    <property type="entry name" value="LysM"/>
    <property type="match status" value="1"/>
</dbReference>
<dbReference type="SMART" id="SM00257">
    <property type="entry name" value="LysM"/>
    <property type="match status" value="1"/>
</dbReference>
<proteinExistence type="predicted"/>
<dbReference type="InterPro" id="IPR018392">
    <property type="entry name" value="LysM"/>
</dbReference>
<dbReference type="InterPro" id="IPR007921">
    <property type="entry name" value="CHAP_dom"/>
</dbReference>
<evidence type="ECO:0008006" key="7">
    <source>
        <dbReference type="Google" id="ProtNLM"/>
    </source>
</evidence>
<evidence type="ECO:0000259" key="3">
    <source>
        <dbReference type="PROSITE" id="PS50911"/>
    </source>
</evidence>
<dbReference type="EMBL" id="PEZW01000013">
    <property type="protein sequence ID" value="PIS07757.1"/>
    <property type="molecule type" value="Genomic_DNA"/>
</dbReference>
<dbReference type="GO" id="GO:0016787">
    <property type="term" value="F:hydrolase activity"/>
    <property type="evidence" value="ECO:0007669"/>
    <property type="project" value="UniProtKB-KW"/>
</dbReference>
<dbReference type="PROSITE" id="PS51782">
    <property type="entry name" value="LYSM"/>
    <property type="match status" value="1"/>
</dbReference>
<evidence type="ECO:0000259" key="4">
    <source>
        <dbReference type="PROSITE" id="PS51782"/>
    </source>
</evidence>
<name>A0A2H0W8R5_9BACT</name>
<dbReference type="Gene3D" id="3.10.350.10">
    <property type="entry name" value="LysM domain"/>
    <property type="match status" value="1"/>
</dbReference>
<accession>A0A2H0W8R5</accession>
<comment type="caution">
    <text evidence="5">The sequence shown here is derived from an EMBL/GenBank/DDBJ whole genome shotgun (WGS) entry which is preliminary data.</text>
</comment>
<protein>
    <recommendedName>
        <fullName evidence="7">LysM domain-containing protein</fullName>
    </recommendedName>
</protein>
<evidence type="ECO:0000256" key="2">
    <source>
        <dbReference type="ARBA" id="ARBA00022801"/>
    </source>
</evidence>
<dbReference type="Proteomes" id="UP000231382">
    <property type="component" value="Unassembled WGS sequence"/>
</dbReference>
<organism evidence="5 6">
    <name type="scientific">Candidatus Berkelbacteria bacterium CG10_big_fil_rev_8_21_14_0_10_43_13</name>
    <dbReference type="NCBI Taxonomy" id="1974514"/>
    <lineage>
        <taxon>Bacteria</taxon>
        <taxon>Candidatus Berkelbacteria</taxon>
    </lineage>
</organism>
<dbReference type="InterPro" id="IPR038765">
    <property type="entry name" value="Papain-like_cys_pep_sf"/>
</dbReference>
<sequence length="364" mass="40019">MALLLDLEPPSSQGDQGDENNLKWVNKIRSTTKAFMVKLRQSVQKIRKGLYFLSQKIETLRKTIRSFFTKMISNKLLPHLVISFLFAIVAFSNINDRVQAYNLTHQINNLDPNIELAIVSDLDNFTPQLENSVKIVEESITSSTYSSGFVYNAAPTDTQITARTEPLPDNSTQTVYYAVRNSDTLSGIGWAFGVKIATLTYVNDLSNNDFIKPGQQLKIPPRGYEVPATLIAQKQAAALAAVEKVKAKTAAKKLAISRPAGSSRNAYPFGYCTYYVATRRAVPSSWGNGGQWLNSANRAGYSTGSSAVAGAIVVTRESFWGHVAYVESVNGSSMTISEMNAPIFGVRTTRTISTHDSKIKGFVY</sequence>
<evidence type="ECO:0000313" key="5">
    <source>
        <dbReference type="EMBL" id="PIS07757.1"/>
    </source>
</evidence>
<dbReference type="SUPFAM" id="SSF54001">
    <property type="entry name" value="Cysteine proteinases"/>
    <property type="match status" value="1"/>
</dbReference>
<reference evidence="6" key="1">
    <citation type="submission" date="2017-09" db="EMBL/GenBank/DDBJ databases">
        <title>Depth-based differentiation of microbial function through sediment-hosted aquifers and enrichment of novel symbionts in the deep terrestrial subsurface.</title>
        <authorList>
            <person name="Probst A.J."/>
            <person name="Ladd B."/>
            <person name="Jarett J.K."/>
            <person name="Geller-Mcgrath D.E."/>
            <person name="Sieber C.M.K."/>
            <person name="Emerson J.B."/>
            <person name="Anantharaman K."/>
            <person name="Thomas B.C."/>
            <person name="Malmstrom R."/>
            <person name="Stieglmeier M."/>
            <person name="Klingl A."/>
            <person name="Woyke T."/>
            <person name="Ryan C.M."/>
            <person name="Banfield J.F."/>
        </authorList>
    </citation>
    <scope>NUCLEOTIDE SEQUENCE [LARGE SCALE GENOMIC DNA]</scope>
</reference>
<keyword evidence="2" id="KW-0378">Hydrolase</keyword>
<dbReference type="Gene3D" id="3.90.1720.10">
    <property type="entry name" value="endopeptidase domain like (from Nostoc punctiforme)"/>
    <property type="match status" value="1"/>
</dbReference>
<dbReference type="SUPFAM" id="SSF54106">
    <property type="entry name" value="LysM domain"/>
    <property type="match status" value="1"/>
</dbReference>
<feature type="domain" description="LysM" evidence="4">
    <location>
        <begin position="175"/>
        <end position="219"/>
    </location>
</feature>
<dbReference type="Pfam" id="PF01476">
    <property type="entry name" value="LysM"/>
    <property type="match status" value="1"/>
</dbReference>
<dbReference type="Pfam" id="PF05257">
    <property type="entry name" value="CHAP"/>
    <property type="match status" value="1"/>
</dbReference>
<feature type="domain" description="Peptidase C51" evidence="3">
    <location>
        <begin position="247"/>
        <end position="364"/>
    </location>
</feature>
<dbReference type="PROSITE" id="PS50911">
    <property type="entry name" value="CHAP"/>
    <property type="match status" value="1"/>
</dbReference>
<evidence type="ECO:0000313" key="6">
    <source>
        <dbReference type="Proteomes" id="UP000231382"/>
    </source>
</evidence>
<dbReference type="InterPro" id="IPR036779">
    <property type="entry name" value="LysM_dom_sf"/>
</dbReference>
<gene>
    <name evidence="5" type="ORF">COT78_01845</name>
</gene>
<keyword evidence="1" id="KW-0732">Signal</keyword>